<dbReference type="EMBL" id="JAMKPW020000010">
    <property type="protein sequence ID" value="KAK8214822.1"/>
    <property type="molecule type" value="Genomic_DNA"/>
</dbReference>
<evidence type="ECO:0000313" key="2">
    <source>
        <dbReference type="Proteomes" id="UP001320706"/>
    </source>
</evidence>
<comment type="caution">
    <text evidence="1">The sequence shown here is derived from an EMBL/GenBank/DDBJ whole genome shotgun (WGS) entry which is preliminary data.</text>
</comment>
<gene>
    <name evidence="1" type="ORF">M8818_002405</name>
</gene>
<proteinExistence type="predicted"/>
<keyword evidence="2" id="KW-1185">Reference proteome</keyword>
<accession>A0ACC3SHP7</accession>
<dbReference type="Proteomes" id="UP001320706">
    <property type="component" value="Unassembled WGS sequence"/>
</dbReference>
<reference evidence="1" key="1">
    <citation type="submission" date="2024-02" db="EMBL/GenBank/DDBJ databases">
        <title>Metagenome Assembled Genome of Zalaria obscura JY119.</title>
        <authorList>
            <person name="Vighnesh L."/>
            <person name="Jagadeeshwari U."/>
            <person name="Venkata Ramana C."/>
            <person name="Sasikala C."/>
        </authorList>
    </citation>
    <scope>NUCLEOTIDE SEQUENCE</scope>
    <source>
        <strain evidence="1">JY119</strain>
    </source>
</reference>
<evidence type="ECO:0000313" key="1">
    <source>
        <dbReference type="EMBL" id="KAK8214822.1"/>
    </source>
</evidence>
<protein>
    <submittedName>
        <fullName evidence="1">Uncharacterized protein</fullName>
    </submittedName>
</protein>
<sequence length="142" mass="15755">MDMDRMKIRALSPDQDISHSSVDGNIFPPVQPGQTGGKVVLLGCSSFMKYAADRNVLSNVHGRKSHVVRSLESIHPIDIRSRSAPNPEKAGTSSRVRVSQWTSTAIHRLSAIMWHYSMLPTLERNFTRSATRPVLFEASIGI</sequence>
<organism evidence="1 2">
    <name type="scientific">Zalaria obscura</name>
    <dbReference type="NCBI Taxonomy" id="2024903"/>
    <lineage>
        <taxon>Eukaryota</taxon>
        <taxon>Fungi</taxon>
        <taxon>Dikarya</taxon>
        <taxon>Ascomycota</taxon>
        <taxon>Pezizomycotina</taxon>
        <taxon>Dothideomycetes</taxon>
        <taxon>Dothideomycetidae</taxon>
        <taxon>Dothideales</taxon>
        <taxon>Zalariaceae</taxon>
        <taxon>Zalaria</taxon>
    </lineage>
</organism>
<name>A0ACC3SHP7_9PEZI</name>